<reference evidence="11 13" key="3">
    <citation type="journal article" date="2016" name="Proc. Natl. Acad. Sci. U.S.A.">
        <title>Comparative genomics of biotechnologically important yeasts.</title>
        <authorList>
            <person name="Riley R."/>
            <person name="Haridas S."/>
            <person name="Wolfe K.H."/>
            <person name="Lopes M.R."/>
            <person name="Hittinger C.T."/>
            <person name="Goeker M."/>
            <person name="Salamov A.A."/>
            <person name="Wisecaver J.H."/>
            <person name="Long T.M."/>
            <person name="Calvey C.H."/>
            <person name="Aerts A.L."/>
            <person name="Barry K.W."/>
            <person name="Choi C."/>
            <person name="Clum A."/>
            <person name="Coughlan A.Y."/>
            <person name="Deshpande S."/>
            <person name="Douglass A.P."/>
            <person name="Hanson S.J."/>
            <person name="Klenk H.-P."/>
            <person name="LaButti K.M."/>
            <person name="Lapidus A."/>
            <person name="Lindquist E.A."/>
            <person name="Lipzen A.M."/>
            <person name="Meier-Kolthoff J.P."/>
            <person name="Ohm R.A."/>
            <person name="Otillar R.P."/>
            <person name="Pangilinan J.L."/>
            <person name="Peng Y."/>
            <person name="Rokas A."/>
            <person name="Rosa C.A."/>
            <person name="Scheuner C."/>
            <person name="Sibirny A.A."/>
            <person name="Slot J.C."/>
            <person name="Stielow J.B."/>
            <person name="Sun H."/>
            <person name="Kurtzman C.P."/>
            <person name="Blackwell M."/>
            <person name="Grigoriev I.V."/>
            <person name="Jeffries T.W."/>
        </authorList>
    </citation>
    <scope>NUCLEOTIDE SEQUENCE [LARGE SCALE GENOMIC DNA]</scope>
    <source>
        <strain evidence="13">ATCC 18201 / CBS 1600 / BCRC 20928 / JCM 3617 / NBRC 0987 / NRRL Y-1542</strain>
        <strain evidence="11">NRRL Y-1542</strain>
    </source>
</reference>
<evidence type="ECO:0000256" key="9">
    <source>
        <dbReference type="PIRNR" id="PIRNR000022"/>
    </source>
</evidence>
<keyword evidence="7 9" id="KW-0496">Mitochondrion</keyword>
<comment type="similarity">
    <text evidence="2 9">Belongs to the UQCRB/QCR7 family.</text>
</comment>
<keyword evidence="4 9" id="KW-0679">Respiratory chain</keyword>
<dbReference type="Proteomes" id="UP000094389">
    <property type="component" value="Unassembled WGS sequence"/>
</dbReference>
<evidence type="ECO:0000256" key="7">
    <source>
        <dbReference type="ARBA" id="ARBA00023128"/>
    </source>
</evidence>
<sequence>MASHTSIVKAGDFILRTPALRSIFVPAAKLFCAYSGYRQLGLKFDDLIHEENPTVQKALSRLPKDEIYARNFRMLTAAQCGITHHLLSADKALKPSEDTPYLLPYLLELEAEAAERVELDNVEVAK</sequence>
<gene>
    <name evidence="10" type="primary">QCR7</name>
    <name evidence="10" type="ORF">BN1211_3717</name>
    <name evidence="11" type="ORF">CYBJADRAFT_149356</name>
</gene>
<dbReference type="PIRSF" id="PIRSF000022">
    <property type="entry name" value="Bc1_14K"/>
    <property type="match status" value="1"/>
</dbReference>
<keyword evidence="13" id="KW-1185">Reference proteome</keyword>
<evidence type="ECO:0000313" key="11">
    <source>
        <dbReference type="EMBL" id="ODV74288.1"/>
    </source>
</evidence>
<evidence type="ECO:0000256" key="8">
    <source>
        <dbReference type="ARBA" id="ARBA00023136"/>
    </source>
</evidence>
<comment type="subcellular location">
    <subcellularLocation>
        <location evidence="1">Mitochondrion inner membrane</location>
        <topology evidence="1">Peripheral membrane protein</topology>
        <orientation evidence="1">Matrix side</orientation>
    </subcellularLocation>
</comment>
<reference evidence="12" key="2">
    <citation type="journal article" date="2015" name="J. Biotechnol.">
        <title>The structure of the Cyberlindnera jadinii genome and its relation to Candida utilis analyzed by the occurrence of single nucleotide polymorphisms.</title>
        <authorList>
            <person name="Rupp O."/>
            <person name="Brinkrolf K."/>
            <person name="Buerth C."/>
            <person name="Kunigo M."/>
            <person name="Schneider J."/>
            <person name="Jaenicke S."/>
            <person name="Goesmann A."/>
            <person name="Puehler A."/>
            <person name="Jaeger K.-E."/>
            <person name="Ernst J.F."/>
        </authorList>
    </citation>
    <scope>NUCLEOTIDE SEQUENCE [LARGE SCALE GENOMIC DNA]</scope>
    <source>
        <strain evidence="12">ATCC 18201 / CBS 1600 / BCRC 20928 / JCM 3617 / NBRC 0987 / NRRL Y-1542</strain>
    </source>
</reference>
<reference evidence="10" key="1">
    <citation type="submission" date="2014-12" db="EMBL/GenBank/DDBJ databases">
        <authorList>
            <person name="Jaenicke S."/>
        </authorList>
    </citation>
    <scope>NUCLEOTIDE SEQUENCE [LARGE SCALE GENOMIC DNA]</scope>
    <source>
        <strain evidence="10">CBS1600</strain>
    </source>
</reference>
<keyword evidence="6 9" id="KW-0249">Electron transport</keyword>
<dbReference type="PANTHER" id="PTHR12022">
    <property type="entry name" value="UBIQUINOL-CYTOCHROME C REDUCTASE COMPLEX 14 KD PROTEIN"/>
    <property type="match status" value="1"/>
</dbReference>
<dbReference type="SUPFAM" id="SSF81524">
    <property type="entry name" value="14 kDa protein of cytochrome bc1 complex (Ubiquinol-cytochrome c reductase)"/>
    <property type="match status" value="1"/>
</dbReference>
<dbReference type="Gene3D" id="1.10.1090.10">
    <property type="entry name" value="Cytochrome b-c1 complex subunit 7"/>
    <property type="match status" value="1"/>
</dbReference>
<dbReference type="FunFam" id="1.10.1090.10:FF:000001">
    <property type="entry name" value="Cytochrome b-c1 complex subunit 7"/>
    <property type="match status" value="1"/>
</dbReference>
<keyword evidence="3 9" id="KW-0813">Transport</keyword>
<evidence type="ECO:0000313" key="12">
    <source>
        <dbReference type="Proteomes" id="UP000038830"/>
    </source>
</evidence>
<name>A0A0H5C5A0_CYBJN</name>
<keyword evidence="8 9" id="KW-0472">Membrane</keyword>
<dbReference type="STRING" id="983966.A0A0H5C5A0"/>
<dbReference type="InterPro" id="IPR036544">
    <property type="entry name" value="QCR7_sf"/>
</dbReference>
<evidence type="ECO:0000313" key="10">
    <source>
        <dbReference type="EMBL" id="CEP23188.1"/>
    </source>
</evidence>
<dbReference type="OMA" id="PLAQWYT"/>
<comment type="function">
    <text evidence="9">Component of the ubiquinol-cytochrome c oxidoreductase, a multisubunit transmembrane complex that is part of the mitochondrial electron transport chain which drives oxidative phosphorylation.</text>
</comment>
<evidence type="ECO:0000256" key="1">
    <source>
        <dbReference type="ARBA" id="ARBA00004443"/>
    </source>
</evidence>
<accession>A0A1E4S435</accession>
<evidence type="ECO:0000313" key="13">
    <source>
        <dbReference type="Proteomes" id="UP000094389"/>
    </source>
</evidence>
<dbReference type="InterPro" id="IPR003197">
    <property type="entry name" value="QCR7"/>
</dbReference>
<protein>
    <recommendedName>
        <fullName evidence="9">Cytochrome b-c1 complex subunit 7</fullName>
    </recommendedName>
</protein>
<dbReference type="PANTHER" id="PTHR12022:SF0">
    <property type="entry name" value="CYTOCHROME B-C1 COMPLEX SUBUNIT 7"/>
    <property type="match status" value="1"/>
</dbReference>
<dbReference type="GO" id="GO:0045275">
    <property type="term" value="C:respiratory chain complex III"/>
    <property type="evidence" value="ECO:0007669"/>
    <property type="project" value="InterPro"/>
</dbReference>
<dbReference type="EMBL" id="KV453928">
    <property type="protein sequence ID" value="ODV74288.1"/>
    <property type="molecule type" value="Genomic_DNA"/>
</dbReference>
<dbReference type="Pfam" id="PF02271">
    <property type="entry name" value="UCR_14kD"/>
    <property type="match status" value="1"/>
</dbReference>
<organism evidence="10 12">
    <name type="scientific">Cyberlindnera jadinii (strain ATCC 18201 / CBS 1600 / BCRC 20928 / JCM 3617 / NBRC 0987 / NRRL Y-1542)</name>
    <name type="common">Torula yeast</name>
    <name type="synonym">Candida utilis</name>
    <dbReference type="NCBI Taxonomy" id="983966"/>
    <lineage>
        <taxon>Eukaryota</taxon>
        <taxon>Fungi</taxon>
        <taxon>Dikarya</taxon>
        <taxon>Ascomycota</taxon>
        <taxon>Saccharomycotina</taxon>
        <taxon>Saccharomycetes</taxon>
        <taxon>Phaffomycetales</taxon>
        <taxon>Phaffomycetaceae</taxon>
        <taxon>Cyberlindnera</taxon>
    </lineage>
</organism>
<dbReference type="GO" id="GO:0005743">
    <property type="term" value="C:mitochondrial inner membrane"/>
    <property type="evidence" value="ECO:0007669"/>
    <property type="project" value="UniProtKB-SubCell"/>
</dbReference>
<dbReference type="EMBL" id="CDQK01000004">
    <property type="protein sequence ID" value="CEP23188.1"/>
    <property type="molecule type" value="Genomic_DNA"/>
</dbReference>
<proteinExistence type="inferred from homology"/>
<evidence type="ECO:0000256" key="4">
    <source>
        <dbReference type="ARBA" id="ARBA00022660"/>
    </source>
</evidence>
<dbReference type="Proteomes" id="UP000038830">
    <property type="component" value="Unassembled WGS sequence"/>
</dbReference>
<dbReference type="AlphaFoldDB" id="A0A0H5C5A0"/>
<dbReference type="GeneID" id="30987708"/>
<keyword evidence="5 9" id="KW-0999">Mitochondrion inner membrane</keyword>
<evidence type="ECO:0000256" key="6">
    <source>
        <dbReference type="ARBA" id="ARBA00022982"/>
    </source>
</evidence>
<dbReference type="RefSeq" id="XP_020071327.1">
    <property type="nucleotide sequence ID" value="XM_020213312.1"/>
</dbReference>
<evidence type="ECO:0000256" key="5">
    <source>
        <dbReference type="ARBA" id="ARBA00022792"/>
    </source>
</evidence>
<evidence type="ECO:0000256" key="3">
    <source>
        <dbReference type="ARBA" id="ARBA00022448"/>
    </source>
</evidence>
<evidence type="ECO:0000256" key="2">
    <source>
        <dbReference type="ARBA" id="ARBA00008554"/>
    </source>
</evidence>
<dbReference type="OrthoDB" id="425749at2759"/>
<dbReference type="GO" id="GO:0006122">
    <property type="term" value="P:mitochondrial electron transport, ubiquinol to cytochrome c"/>
    <property type="evidence" value="ECO:0007669"/>
    <property type="project" value="InterPro"/>
</dbReference>
<accession>A0A0H5C5A0</accession>